<dbReference type="Proteomes" id="UP000071065">
    <property type="component" value="Chromosome"/>
</dbReference>
<comment type="pathway">
    <text evidence="1">Lipid metabolism.</text>
</comment>
<evidence type="ECO:0000256" key="11">
    <source>
        <dbReference type="ARBA" id="ARBA00023317"/>
    </source>
</evidence>
<keyword evidence="9 12" id="KW-0456">Lyase</keyword>
<dbReference type="Pfam" id="PF02666">
    <property type="entry name" value="PS_Dcarbxylase"/>
    <property type="match status" value="1"/>
</dbReference>
<keyword evidence="11 12" id="KW-0670">Pyruvate</keyword>
<evidence type="ECO:0000256" key="8">
    <source>
        <dbReference type="ARBA" id="ARBA00023209"/>
    </source>
</evidence>
<comment type="subunit">
    <text evidence="12">Heterodimer of a large membrane-associated beta subunit and a small pyruvoyl-containing alpha subunit.</text>
</comment>
<evidence type="ECO:0000256" key="12">
    <source>
        <dbReference type="HAMAP-Rule" id="MF_00662"/>
    </source>
</evidence>
<dbReference type="AlphaFoldDB" id="A0A142B7L0"/>
<evidence type="ECO:0000256" key="5">
    <source>
        <dbReference type="ARBA" id="ARBA00023098"/>
    </source>
</evidence>
<evidence type="ECO:0000256" key="1">
    <source>
        <dbReference type="ARBA" id="ARBA00005189"/>
    </source>
</evidence>
<evidence type="ECO:0000256" key="4">
    <source>
        <dbReference type="ARBA" id="ARBA00022793"/>
    </source>
</evidence>
<organism evidence="13 14">
    <name type="scientific">Endozoicomonas montiporae CL-33</name>
    <dbReference type="NCBI Taxonomy" id="570277"/>
    <lineage>
        <taxon>Bacteria</taxon>
        <taxon>Pseudomonadati</taxon>
        <taxon>Pseudomonadota</taxon>
        <taxon>Gammaproteobacteria</taxon>
        <taxon>Oceanospirillales</taxon>
        <taxon>Endozoicomonadaceae</taxon>
        <taxon>Endozoicomonas</taxon>
    </lineage>
</organism>
<evidence type="ECO:0000313" key="13">
    <source>
        <dbReference type="EMBL" id="AMO54736.1"/>
    </source>
</evidence>
<evidence type="ECO:0000256" key="3">
    <source>
        <dbReference type="ARBA" id="ARBA00022516"/>
    </source>
</evidence>
<dbReference type="UniPathway" id="UPA00558">
    <property type="reaction ID" value="UER00616"/>
</dbReference>
<evidence type="ECO:0000256" key="6">
    <source>
        <dbReference type="ARBA" id="ARBA00023136"/>
    </source>
</evidence>
<gene>
    <name evidence="13" type="primary">psd1</name>
    <name evidence="12" type="synonym">psd</name>
    <name evidence="13" type="ORF">EZMO1_0485</name>
</gene>
<dbReference type="EC" id="4.1.1.65" evidence="12"/>
<dbReference type="InterPro" id="IPR003817">
    <property type="entry name" value="PS_Dcarbxylase"/>
</dbReference>
<keyword evidence="5 12" id="KW-0443">Lipid metabolism</keyword>
<evidence type="ECO:0000313" key="14">
    <source>
        <dbReference type="Proteomes" id="UP000071065"/>
    </source>
</evidence>
<keyword evidence="2 12" id="KW-1003">Cell membrane</keyword>
<keyword evidence="7 12" id="KW-0865">Zymogen</keyword>
<comment type="catalytic activity">
    <reaction evidence="12">
        <text>a 1,2-diacyl-sn-glycero-3-phospho-L-serine + H(+) = a 1,2-diacyl-sn-glycero-3-phosphoethanolamine + CO2</text>
        <dbReference type="Rhea" id="RHEA:20828"/>
        <dbReference type="ChEBI" id="CHEBI:15378"/>
        <dbReference type="ChEBI" id="CHEBI:16526"/>
        <dbReference type="ChEBI" id="CHEBI:57262"/>
        <dbReference type="ChEBI" id="CHEBI:64612"/>
        <dbReference type="EC" id="4.1.1.65"/>
    </reaction>
</comment>
<dbReference type="KEGG" id="emp:EZMO1_0485"/>
<feature type="chain" id="PRO_5023402458" description="Phosphatidylserine decarboxylase beta chain" evidence="12">
    <location>
        <begin position="1"/>
        <end position="310"/>
    </location>
</feature>
<feature type="active site" description="Charge relay system; for autoendoproteolytic cleavage activity" evidence="12">
    <location>
        <position position="149"/>
    </location>
</feature>
<evidence type="ECO:0000256" key="7">
    <source>
        <dbReference type="ARBA" id="ARBA00023145"/>
    </source>
</evidence>
<dbReference type="InterPro" id="IPR033178">
    <property type="entry name" value="PSD_type1_pro"/>
</dbReference>
<comment type="cofactor">
    <cofactor evidence="12">
        <name>pyruvate</name>
        <dbReference type="ChEBI" id="CHEBI:15361"/>
    </cofactor>
    <text evidence="12">Binds 1 pyruvoyl group covalently per subunit.</text>
</comment>
<proteinExistence type="inferred from homology"/>
<keyword evidence="3 12" id="KW-0444">Lipid biosynthesis</keyword>
<feature type="chain" id="PRO_5023402457" description="Phosphatidylserine decarboxylase alpha chain" evidence="12">
    <location>
        <begin position="311"/>
        <end position="347"/>
    </location>
</feature>
<protein>
    <recommendedName>
        <fullName evidence="12">Phosphatidylserine decarboxylase proenzyme</fullName>
        <ecNumber evidence="12">4.1.1.65</ecNumber>
    </recommendedName>
    <component>
        <recommendedName>
            <fullName evidence="12">Phosphatidylserine decarboxylase alpha chain</fullName>
        </recommendedName>
    </component>
    <component>
        <recommendedName>
            <fullName evidence="12">Phosphatidylserine decarboxylase beta chain</fullName>
        </recommendedName>
    </component>
</protein>
<comment type="pathway">
    <text evidence="12">Phospholipid metabolism; phosphatidylethanolamine biosynthesis; phosphatidylethanolamine from CDP-diacylglycerol: step 2/2.</text>
</comment>
<keyword evidence="8 12" id="KW-0594">Phospholipid biosynthesis</keyword>
<evidence type="ECO:0000256" key="2">
    <source>
        <dbReference type="ARBA" id="ARBA00022475"/>
    </source>
</evidence>
<dbReference type="GO" id="GO:0006646">
    <property type="term" value="P:phosphatidylethanolamine biosynthetic process"/>
    <property type="evidence" value="ECO:0007669"/>
    <property type="project" value="UniProtKB-UniRule"/>
</dbReference>
<dbReference type="PANTHER" id="PTHR10067:SF6">
    <property type="entry name" value="PHOSPHATIDYLSERINE DECARBOXYLASE PROENZYME, MITOCHONDRIAL"/>
    <property type="match status" value="1"/>
</dbReference>
<feature type="modified residue" description="Pyruvic acid (Ser); by autocatalysis" evidence="12">
    <location>
        <position position="311"/>
    </location>
</feature>
<dbReference type="GO" id="GO:0005886">
    <property type="term" value="C:plasma membrane"/>
    <property type="evidence" value="ECO:0007669"/>
    <property type="project" value="UniProtKB-SubCell"/>
</dbReference>
<keyword evidence="4 12" id="KW-0210">Decarboxylase</keyword>
<comment type="subcellular location">
    <subcellularLocation>
        <location evidence="12">Cell membrane</location>
        <topology evidence="12">Peripheral membrane protein</topology>
    </subcellularLocation>
</comment>
<reference evidence="13 14" key="1">
    <citation type="journal article" date="2016" name="Front. Microbiol.">
        <title>Genomic Insight into the Host-Endosymbiont Relationship of Endozoicomonas montiporae CL-33(T) with its Coral Host.</title>
        <authorList>
            <person name="Ding J.-Y."/>
            <person name="Shiu J.-H."/>
            <person name="Chen W.-M."/>
            <person name="Chiang Y.-R."/>
            <person name="Tang S.-L."/>
        </authorList>
    </citation>
    <scope>NUCLEOTIDE SEQUENCE [LARGE SCALE GENOMIC DNA]</scope>
    <source>
        <strain evidence="13 14">CL-33</strain>
    </source>
</reference>
<dbReference type="PATRIC" id="fig|570277.3.peg.515"/>
<feature type="active site" description="Charge relay system; for autoendoproteolytic cleavage activity" evidence="12">
    <location>
        <position position="206"/>
    </location>
</feature>
<dbReference type="STRING" id="570277.EZMO1_0485"/>
<evidence type="ECO:0000256" key="9">
    <source>
        <dbReference type="ARBA" id="ARBA00023239"/>
    </source>
</evidence>
<feature type="site" description="Cleavage (non-hydrolytic); by autocatalysis" evidence="12">
    <location>
        <begin position="310"/>
        <end position="311"/>
    </location>
</feature>
<feature type="active site" description="Schiff-base intermediate with substrate; via pyruvic acid; for decarboxylase activity" evidence="12">
    <location>
        <position position="311"/>
    </location>
</feature>
<comment type="similarity">
    <text evidence="12">Belongs to the phosphatidylserine decarboxylase family. PSD-B subfamily. Prokaryotic type I sub-subfamily.</text>
</comment>
<dbReference type="RefSeq" id="WP_201772244.1">
    <property type="nucleotide sequence ID" value="NZ_CP013251.1"/>
</dbReference>
<comment type="PTM">
    <text evidence="12">Is synthesized initially as an inactive proenzyme. Formation of the active enzyme involves a self-maturation process in which the active site pyruvoyl group is generated from an internal serine residue via an autocatalytic post-translational modification. Two non-identical subunits are generated from the proenzyme in this reaction, and the pyruvate is formed at the N-terminus of the alpha chain, which is derived from the carboxyl end of the proenzyme. The autoendoproteolytic cleavage occurs by a canonical serine protease mechanism, in which the side chain hydroxyl group of the serine supplies its oxygen atom to form the C-terminus of the beta chain, while the remainder of the serine residue undergoes an oxidative deamination to produce ammonia and the pyruvoyl prosthetic group on the alpha chain. During this reaction, the Ser that is part of the protease active site of the proenzyme becomes the pyruvoyl prosthetic group, which constitutes an essential element of the active site of the mature decarboxylase.</text>
</comment>
<feature type="active site" description="Charge relay system; for autoendoproteolytic cleavage activity" evidence="12">
    <location>
        <position position="311"/>
    </location>
</feature>
<accession>A0A142B7L0</accession>
<keyword evidence="10 12" id="KW-1208">Phospholipid metabolism</keyword>
<keyword evidence="6 12" id="KW-0472">Membrane</keyword>
<dbReference type="GO" id="GO:0004609">
    <property type="term" value="F:phosphatidylserine decarboxylase activity"/>
    <property type="evidence" value="ECO:0007669"/>
    <property type="project" value="UniProtKB-UniRule"/>
</dbReference>
<dbReference type="PANTHER" id="PTHR10067">
    <property type="entry name" value="PHOSPHATIDYLSERINE DECARBOXYLASE"/>
    <property type="match status" value="1"/>
</dbReference>
<evidence type="ECO:0000256" key="10">
    <source>
        <dbReference type="ARBA" id="ARBA00023264"/>
    </source>
</evidence>
<dbReference type="EMBL" id="CP013251">
    <property type="protein sequence ID" value="AMO54736.1"/>
    <property type="molecule type" value="Genomic_DNA"/>
</dbReference>
<dbReference type="InterPro" id="IPR033177">
    <property type="entry name" value="PSD-B"/>
</dbReference>
<name>A0A142B7L0_9GAMM</name>
<dbReference type="HAMAP" id="MF_00662">
    <property type="entry name" value="PS_decarb_PSD_B_type1"/>
    <property type="match status" value="1"/>
</dbReference>
<sequence>MNAGARATQEQLPVGQSILGQPPRVSFHRRKLVKASLSLTQGILYNRPSQSPSYNRTALVKEKLFALTQYILPHHLISRAVHYFVECEIPVFKNALINWIVKHYDVDMSEAQDEHAESYRHFNDFFTRPLKEGARPLPEQEDTIVSPADGAISQIGDIEYGRIFQAKGHDYSLIELLGGDTDLATEFMGGKFATIYLSPRDYHRIHTPAAGTLRKMIHVPGRLFSVNKGTVENVPNLFARNERVVSIFDTDQGPMAVIMVGAINVASIETVWSGLVTPYRKQVRTTDYDDTAAASIKLERGEEMGRFKLGSTAIVLFGEDKVDWLEQWQAESTIKMGQALATPANQL</sequence>
<comment type="function">
    <text evidence="12">Catalyzes the formation of phosphatidylethanolamine (PtdEtn) from phosphatidylserine (PtdSer).</text>
</comment>
<dbReference type="NCBIfam" id="TIGR00163">
    <property type="entry name" value="PS_decarb"/>
    <property type="match status" value="1"/>
</dbReference>